<dbReference type="Pfam" id="PF13545">
    <property type="entry name" value="HTH_Crp_2"/>
    <property type="match status" value="1"/>
</dbReference>
<evidence type="ECO:0000259" key="5">
    <source>
        <dbReference type="PROSITE" id="PS50042"/>
    </source>
</evidence>
<dbReference type="SMART" id="SM00100">
    <property type="entry name" value="cNMP"/>
    <property type="match status" value="1"/>
</dbReference>
<protein>
    <submittedName>
        <fullName evidence="7">Helix-turn-helix domain-containing protein</fullName>
    </submittedName>
</protein>
<feature type="region of interest" description="Disordered" evidence="4">
    <location>
        <begin position="1"/>
        <end position="24"/>
    </location>
</feature>
<feature type="domain" description="Cyclic nucleotide-binding" evidence="5">
    <location>
        <begin position="21"/>
        <end position="85"/>
    </location>
</feature>
<dbReference type="PROSITE" id="PS51063">
    <property type="entry name" value="HTH_CRP_2"/>
    <property type="match status" value="1"/>
</dbReference>
<dbReference type="RefSeq" id="WP_153479500.1">
    <property type="nucleotide sequence ID" value="NZ_VWNA01000001.1"/>
</dbReference>
<sequence>MLSPNAAPHLRSIDSSASPNEPESLEALFEGQPLERIQAGGSLFFEGDAASHVFAVAEGVLRIFKILSDGRRVITGFLYPGDLVGVSLRDRYLYSAEAVVATKVRRFGRGRFQDEIARCPELRPQLFARICDEMAAAQDQMVLLARKSAEERVCSFLMLIARRMGCSSQPASRIEIPMTRLDMADYLGLTIETVSRTMTNLTSRGVIEPTGRHTVAVRRMKTLAVLAGEGDDDEAEASYVRQAVWPH</sequence>
<dbReference type="PANTHER" id="PTHR24567:SF75">
    <property type="entry name" value="FUMARATE AND NITRATE REDUCTION REGULATORY PROTEIN"/>
    <property type="match status" value="1"/>
</dbReference>
<dbReference type="GO" id="GO:0005829">
    <property type="term" value="C:cytosol"/>
    <property type="evidence" value="ECO:0007669"/>
    <property type="project" value="TreeGrafter"/>
</dbReference>
<evidence type="ECO:0000259" key="6">
    <source>
        <dbReference type="PROSITE" id="PS51063"/>
    </source>
</evidence>
<dbReference type="GO" id="GO:0003677">
    <property type="term" value="F:DNA binding"/>
    <property type="evidence" value="ECO:0007669"/>
    <property type="project" value="UniProtKB-KW"/>
</dbReference>
<evidence type="ECO:0000256" key="4">
    <source>
        <dbReference type="SAM" id="MobiDB-lite"/>
    </source>
</evidence>
<evidence type="ECO:0000256" key="3">
    <source>
        <dbReference type="ARBA" id="ARBA00023163"/>
    </source>
</evidence>
<dbReference type="Gene3D" id="1.10.10.10">
    <property type="entry name" value="Winged helix-like DNA-binding domain superfamily/Winged helix DNA-binding domain"/>
    <property type="match status" value="1"/>
</dbReference>
<dbReference type="SUPFAM" id="SSF51206">
    <property type="entry name" value="cAMP-binding domain-like"/>
    <property type="match status" value="1"/>
</dbReference>
<dbReference type="PROSITE" id="PS00042">
    <property type="entry name" value="HTH_CRP_1"/>
    <property type="match status" value="1"/>
</dbReference>
<dbReference type="Gene3D" id="2.60.120.10">
    <property type="entry name" value="Jelly Rolls"/>
    <property type="match status" value="1"/>
</dbReference>
<dbReference type="PANTHER" id="PTHR24567">
    <property type="entry name" value="CRP FAMILY TRANSCRIPTIONAL REGULATORY PROTEIN"/>
    <property type="match status" value="1"/>
</dbReference>
<name>A0A6A7Y0R8_9HYPH</name>
<evidence type="ECO:0000313" key="7">
    <source>
        <dbReference type="EMBL" id="MQT12206.1"/>
    </source>
</evidence>
<dbReference type="SUPFAM" id="SSF46785">
    <property type="entry name" value="Winged helix' DNA-binding domain"/>
    <property type="match status" value="1"/>
</dbReference>
<comment type="caution">
    <text evidence="7">The sequence shown here is derived from an EMBL/GenBank/DDBJ whole genome shotgun (WGS) entry which is preliminary data.</text>
</comment>
<dbReference type="InterPro" id="IPR036390">
    <property type="entry name" value="WH_DNA-bd_sf"/>
</dbReference>
<evidence type="ECO:0000256" key="2">
    <source>
        <dbReference type="ARBA" id="ARBA00023125"/>
    </source>
</evidence>
<dbReference type="Proteomes" id="UP000332515">
    <property type="component" value="Unassembled WGS sequence"/>
</dbReference>
<dbReference type="InterPro" id="IPR014710">
    <property type="entry name" value="RmlC-like_jellyroll"/>
</dbReference>
<dbReference type="InterPro" id="IPR018335">
    <property type="entry name" value="Tscrpt_reg_HTH_Crp-type_CS"/>
</dbReference>
<dbReference type="GO" id="GO:0003700">
    <property type="term" value="F:DNA-binding transcription factor activity"/>
    <property type="evidence" value="ECO:0007669"/>
    <property type="project" value="InterPro"/>
</dbReference>
<dbReference type="AlphaFoldDB" id="A0A6A7Y0R8"/>
<keyword evidence="2" id="KW-0238">DNA-binding</keyword>
<gene>
    <name evidence="7" type="ORF">F0357_05920</name>
</gene>
<feature type="domain" description="HTH crp-type" evidence="6">
    <location>
        <begin position="147"/>
        <end position="221"/>
    </location>
</feature>
<keyword evidence="8" id="KW-1185">Reference proteome</keyword>
<keyword evidence="3" id="KW-0804">Transcription</keyword>
<dbReference type="CDD" id="cd00038">
    <property type="entry name" value="CAP_ED"/>
    <property type="match status" value="1"/>
</dbReference>
<proteinExistence type="predicted"/>
<dbReference type="InterPro" id="IPR012318">
    <property type="entry name" value="HTH_CRP"/>
</dbReference>
<keyword evidence="1" id="KW-0805">Transcription regulation</keyword>
<accession>A0A6A7Y0R8</accession>
<evidence type="ECO:0000256" key="1">
    <source>
        <dbReference type="ARBA" id="ARBA00023015"/>
    </source>
</evidence>
<dbReference type="InterPro" id="IPR018490">
    <property type="entry name" value="cNMP-bd_dom_sf"/>
</dbReference>
<dbReference type="InterPro" id="IPR050397">
    <property type="entry name" value="Env_Response_Regulators"/>
</dbReference>
<reference evidence="7 8" key="1">
    <citation type="submission" date="2019-09" db="EMBL/GenBank/DDBJ databases">
        <title>Segnochrobactrum spirostomi gen. nov., sp. nov., isolated from the ciliate Spirostomum cf. yagiui and description of a novel family, Segnochrobactraceae fam. nov. within the order Rhizobiales of the class Alphaproteobacteria.</title>
        <authorList>
            <person name="Akter S."/>
            <person name="Shazib S.U.A."/>
            <person name="Shin M.K."/>
        </authorList>
    </citation>
    <scope>NUCLEOTIDE SEQUENCE [LARGE SCALE GENOMIC DNA]</scope>
    <source>
        <strain evidence="7 8">Sp-1</strain>
    </source>
</reference>
<dbReference type="InterPro" id="IPR036388">
    <property type="entry name" value="WH-like_DNA-bd_sf"/>
</dbReference>
<organism evidence="7 8">
    <name type="scientific">Segnochrobactrum spirostomi</name>
    <dbReference type="NCBI Taxonomy" id="2608987"/>
    <lineage>
        <taxon>Bacteria</taxon>
        <taxon>Pseudomonadati</taxon>
        <taxon>Pseudomonadota</taxon>
        <taxon>Alphaproteobacteria</taxon>
        <taxon>Hyphomicrobiales</taxon>
        <taxon>Segnochrobactraceae</taxon>
        <taxon>Segnochrobactrum</taxon>
    </lineage>
</organism>
<dbReference type="SMART" id="SM00419">
    <property type="entry name" value="HTH_CRP"/>
    <property type="match status" value="1"/>
</dbReference>
<dbReference type="PROSITE" id="PS50042">
    <property type="entry name" value="CNMP_BINDING_3"/>
    <property type="match status" value="1"/>
</dbReference>
<evidence type="ECO:0000313" key="8">
    <source>
        <dbReference type="Proteomes" id="UP000332515"/>
    </source>
</evidence>
<dbReference type="Pfam" id="PF00027">
    <property type="entry name" value="cNMP_binding"/>
    <property type="match status" value="1"/>
</dbReference>
<dbReference type="PRINTS" id="PR00034">
    <property type="entry name" value="HTHCRP"/>
</dbReference>
<dbReference type="EMBL" id="VWNA01000001">
    <property type="protein sequence ID" value="MQT12206.1"/>
    <property type="molecule type" value="Genomic_DNA"/>
</dbReference>
<dbReference type="InterPro" id="IPR000595">
    <property type="entry name" value="cNMP-bd_dom"/>
</dbReference>
<dbReference type="CDD" id="cd00092">
    <property type="entry name" value="HTH_CRP"/>
    <property type="match status" value="1"/>
</dbReference>